<dbReference type="Proteomes" id="UP000030002">
    <property type="component" value="Unassembled WGS sequence"/>
</dbReference>
<evidence type="ECO:0000313" key="2">
    <source>
        <dbReference type="Proteomes" id="UP000030002"/>
    </source>
</evidence>
<reference evidence="1 2" key="1">
    <citation type="submission" date="2013-08" db="EMBL/GenBank/DDBJ databases">
        <title>The genome sequence of Knoellia sinensis.</title>
        <authorList>
            <person name="Zhu W."/>
            <person name="Wang G."/>
        </authorList>
    </citation>
    <scope>NUCLEOTIDE SEQUENCE [LARGE SCALE GENOMIC DNA]</scope>
    <source>
        <strain evidence="1 2">KCTC 19936</strain>
    </source>
</reference>
<dbReference type="AlphaFoldDB" id="A0A0A0J3V8"/>
<evidence type="ECO:0000313" key="1">
    <source>
        <dbReference type="EMBL" id="KGN30321.1"/>
    </source>
</evidence>
<organism evidence="1 2">
    <name type="scientific">Knoellia sinensis KCTC 19936</name>
    <dbReference type="NCBI Taxonomy" id="1385520"/>
    <lineage>
        <taxon>Bacteria</taxon>
        <taxon>Bacillati</taxon>
        <taxon>Actinomycetota</taxon>
        <taxon>Actinomycetes</taxon>
        <taxon>Micrococcales</taxon>
        <taxon>Intrasporangiaceae</taxon>
        <taxon>Knoellia</taxon>
    </lineage>
</organism>
<keyword evidence="2" id="KW-1185">Reference proteome</keyword>
<dbReference type="STRING" id="1385520.N802_09235"/>
<comment type="caution">
    <text evidence="1">The sequence shown here is derived from an EMBL/GenBank/DDBJ whole genome shotgun (WGS) entry which is preliminary data.</text>
</comment>
<sequence>MHRTLLDDIIQTDYGQFDLIWAEGLGFDGDVDRFFEGQVNGLVGVADPEGAYLNLARRSGGSAVTITLHDDSPDGADPTWEDVVEVSVTIPDNASAKWSSWAGESSGTLTIPPGTYRLRVSARGRDAGGVGEFAEGVVDFYLLELWPARHRPDSILKIGSENAAYWHAEVGRHH</sequence>
<protein>
    <submittedName>
        <fullName evidence="1">Uncharacterized protein</fullName>
    </submittedName>
</protein>
<dbReference type="RefSeq" id="WP_052110115.1">
    <property type="nucleotide sequence ID" value="NZ_AVPJ01000020.1"/>
</dbReference>
<gene>
    <name evidence="1" type="ORF">N802_09235</name>
</gene>
<dbReference type="OrthoDB" id="4485313at2"/>
<accession>A0A0A0J3V8</accession>
<dbReference type="eggNOG" id="ENOG502ZFB5">
    <property type="taxonomic scope" value="Bacteria"/>
</dbReference>
<name>A0A0A0J3V8_9MICO</name>
<proteinExistence type="predicted"/>
<dbReference type="EMBL" id="AVPJ01000020">
    <property type="protein sequence ID" value="KGN30321.1"/>
    <property type="molecule type" value="Genomic_DNA"/>
</dbReference>